<dbReference type="InterPro" id="IPR011712">
    <property type="entry name" value="Sig_transdc_His_kin_sub3_dim/P"/>
</dbReference>
<keyword evidence="4" id="KW-0808">Transferase</keyword>
<feature type="domain" description="DUF7134" evidence="11">
    <location>
        <begin position="4"/>
        <end position="152"/>
    </location>
</feature>
<evidence type="ECO:0000256" key="9">
    <source>
        <dbReference type="SAM" id="Phobius"/>
    </source>
</evidence>
<accession>A0ABP6QJ84</accession>
<dbReference type="Gene3D" id="1.20.5.1930">
    <property type="match status" value="1"/>
</dbReference>
<evidence type="ECO:0000256" key="2">
    <source>
        <dbReference type="ARBA" id="ARBA00012438"/>
    </source>
</evidence>
<keyword evidence="8" id="KW-0902">Two-component regulatory system</keyword>
<name>A0ABP6QJ84_9ACTN</name>
<keyword evidence="9" id="KW-0812">Transmembrane</keyword>
<dbReference type="RefSeq" id="WP_344836046.1">
    <property type="nucleotide sequence ID" value="NZ_BAAAUV010000024.1"/>
</dbReference>
<keyword evidence="13" id="KW-1185">Reference proteome</keyword>
<dbReference type="Gene3D" id="3.30.565.10">
    <property type="entry name" value="Histidine kinase-like ATPase, C-terminal domain"/>
    <property type="match status" value="1"/>
</dbReference>
<dbReference type="EC" id="2.7.13.3" evidence="2"/>
<feature type="transmembrane region" description="Helical" evidence="9">
    <location>
        <begin position="429"/>
        <end position="448"/>
    </location>
</feature>
<evidence type="ECO:0000313" key="13">
    <source>
        <dbReference type="Proteomes" id="UP001501237"/>
    </source>
</evidence>
<feature type="transmembrane region" description="Helical" evidence="9">
    <location>
        <begin position="401"/>
        <end position="422"/>
    </location>
</feature>
<dbReference type="EMBL" id="BAAAUV010000024">
    <property type="protein sequence ID" value="GAA3233203.1"/>
    <property type="molecule type" value="Genomic_DNA"/>
</dbReference>
<dbReference type="SUPFAM" id="SSF55874">
    <property type="entry name" value="ATPase domain of HSP90 chaperone/DNA topoisomerase II/histidine kinase"/>
    <property type="match status" value="1"/>
</dbReference>
<evidence type="ECO:0000259" key="11">
    <source>
        <dbReference type="Pfam" id="PF23539"/>
    </source>
</evidence>
<dbReference type="Pfam" id="PF23539">
    <property type="entry name" value="DUF7134"/>
    <property type="match status" value="1"/>
</dbReference>
<feature type="transmembrane region" description="Helical" evidence="9">
    <location>
        <begin position="128"/>
        <end position="146"/>
    </location>
</feature>
<evidence type="ECO:0000256" key="7">
    <source>
        <dbReference type="ARBA" id="ARBA00022840"/>
    </source>
</evidence>
<keyword evidence="3" id="KW-0597">Phosphoprotein</keyword>
<evidence type="ECO:0000259" key="10">
    <source>
        <dbReference type="Pfam" id="PF07730"/>
    </source>
</evidence>
<organism evidence="12 13">
    <name type="scientific">Actinocorallia longicatena</name>
    <dbReference type="NCBI Taxonomy" id="111803"/>
    <lineage>
        <taxon>Bacteria</taxon>
        <taxon>Bacillati</taxon>
        <taxon>Actinomycetota</taxon>
        <taxon>Actinomycetes</taxon>
        <taxon>Streptosporangiales</taxon>
        <taxon>Thermomonosporaceae</taxon>
        <taxon>Actinocorallia</taxon>
    </lineage>
</organism>
<keyword evidence="6 12" id="KW-0418">Kinase</keyword>
<comment type="caution">
    <text evidence="12">The sequence shown here is derived from an EMBL/GenBank/DDBJ whole genome shotgun (WGS) entry which is preliminary data.</text>
</comment>
<feature type="transmembrane region" description="Helical" evidence="9">
    <location>
        <begin position="501"/>
        <end position="522"/>
    </location>
</feature>
<evidence type="ECO:0000313" key="12">
    <source>
        <dbReference type="EMBL" id="GAA3233203.1"/>
    </source>
</evidence>
<gene>
    <name evidence="12" type="ORF">GCM10010468_65650</name>
</gene>
<feature type="transmembrane region" description="Helical" evidence="9">
    <location>
        <begin position="58"/>
        <end position="75"/>
    </location>
</feature>
<keyword evidence="9" id="KW-0472">Membrane</keyword>
<evidence type="ECO:0000256" key="5">
    <source>
        <dbReference type="ARBA" id="ARBA00022741"/>
    </source>
</evidence>
<dbReference type="PANTHER" id="PTHR24421:SF10">
    <property type="entry name" value="NITRATE_NITRITE SENSOR PROTEIN NARQ"/>
    <property type="match status" value="1"/>
</dbReference>
<comment type="catalytic activity">
    <reaction evidence="1">
        <text>ATP + protein L-histidine = ADP + protein N-phospho-L-histidine.</text>
        <dbReference type="EC" id="2.7.13.3"/>
    </reaction>
</comment>
<sequence>MAGPRWGDTVLPGVLVGLQLVLGRALLPEDPGGSRWAAAGVAAVVMGGALAWRRTAPVIVLAVVAAVGAAAHLAFPEAASGPVFWLSDAIALYSLAVLRDARTAAAGLAAVTLGDAVSVTFSEGIADLPASLLVDALVFVLVVQFGRAHRARGARRAAATARLAEIEQEERAAAAAERERLARDLHDVAGHHLSAVAVHSGAAARDPELVEEALAIAIENGREVLAALEQLVGVVGPEPGSDLDELLPPLCEGLGRLGFPVMLRIEGDGHRLPPATAAVLYRVVQESLTNAMRYASGQEVSVVLRHGAGGTRVTVVNGVSAGAPPRLGGGRGVAGMTARVEGLGGRLEAGQDGAGSWVVVAEVPRPAAVRRWPRADPVLAAVLTVVPLVLALGPPEPLVEGVSAGFAVLLAVLLGCHALPLVLRARLPVAAAVLSAAASLAWPVLTLAGVLAPGWAQPLVFAWGVELILVYGAGPAAVPVLAAASMAAVGAAAYWEPGEGVGALVFYFAVFCAAAAAVLAPFRIWGLRARSAEERIVLNEESARRAIGAVTWTERQRLAAGLRGTVLTETAGLVSVAEAAAGGAGGDPREAVVQVARRARAALTGMRDLLEVME</sequence>
<keyword evidence="9" id="KW-1133">Transmembrane helix</keyword>
<keyword evidence="5" id="KW-0547">Nucleotide-binding</keyword>
<evidence type="ECO:0000256" key="8">
    <source>
        <dbReference type="ARBA" id="ARBA00023012"/>
    </source>
</evidence>
<evidence type="ECO:0000256" key="3">
    <source>
        <dbReference type="ARBA" id="ARBA00022553"/>
    </source>
</evidence>
<dbReference type="PANTHER" id="PTHR24421">
    <property type="entry name" value="NITRATE/NITRITE SENSOR PROTEIN NARX-RELATED"/>
    <property type="match status" value="1"/>
</dbReference>
<evidence type="ECO:0000256" key="6">
    <source>
        <dbReference type="ARBA" id="ARBA00022777"/>
    </source>
</evidence>
<keyword evidence="7" id="KW-0067">ATP-binding</keyword>
<evidence type="ECO:0000256" key="1">
    <source>
        <dbReference type="ARBA" id="ARBA00000085"/>
    </source>
</evidence>
<reference evidence="13" key="1">
    <citation type="journal article" date="2019" name="Int. J. Syst. Evol. Microbiol.">
        <title>The Global Catalogue of Microorganisms (GCM) 10K type strain sequencing project: providing services to taxonomists for standard genome sequencing and annotation.</title>
        <authorList>
            <consortium name="The Broad Institute Genomics Platform"/>
            <consortium name="The Broad Institute Genome Sequencing Center for Infectious Disease"/>
            <person name="Wu L."/>
            <person name="Ma J."/>
        </authorList>
    </citation>
    <scope>NUCLEOTIDE SEQUENCE [LARGE SCALE GENOMIC DNA]</scope>
    <source>
        <strain evidence="13">JCM 9377</strain>
    </source>
</reference>
<evidence type="ECO:0000256" key="4">
    <source>
        <dbReference type="ARBA" id="ARBA00022679"/>
    </source>
</evidence>
<dbReference type="CDD" id="cd16917">
    <property type="entry name" value="HATPase_UhpB-NarQ-NarX-like"/>
    <property type="match status" value="1"/>
</dbReference>
<dbReference type="InterPro" id="IPR055558">
    <property type="entry name" value="DUF7134"/>
</dbReference>
<dbReference type="Pfam" id="PF07730">
    <property type="entry name" value="HisKA_3"/>
    <property type="match status" value="1"/>
</dbReference>
<dbReference type="InterPro" id="IPR036890">
    <property type="entry name" value="HATPase_C_sf"/>
</dbReference>
<feature type="transmembrane region" description="Helical" evidence="9">
    <location>
        <begin position="378"/>
        <end position="395"/>
    </location>
</feature>
<dbReference type="Proteomes" id="UP001501237">
    <property type="component" value="Unassembled WGS sequence"/>
</dbReference>
<dbReference type="InterPro" id="IPR050482">
    <property type="entry name" value="Sensor_HK_TwoCompSys"/>
</dbReference>
<proteinExistence type="predicted"/>
<feature type="domain" description="Signal transduction histidine kinase subgroup 3 dimerisation and phosphoacceptor" evidence="10">
    <location>
        <begin position="177"/>
        <end position="237"/>
    </location>
</feature>
<protein>
    <recommendedName>
        <fullName evidence="2">histidine kinase</fullName>
        <ecNumber evidence="2">2.7.13.3</ecNumber>
    </recommendedName>
</protein>
<feature type="transmembrane region" description="Helical" evidence="9">
    <location>
        <begin position="478"/>
        <end position="495"/>
    </location>
</feature>
<feature type="transmembrane region" description="Helical" evidence="9">
    <location>
        <begin position="33"/>
        <end position="51"/>
    </location>
</feature>
<dbReference type="GO" id="GO:0016301">
    <property type="term" value="F:kinase activity"/>
    <property type="evidence" value="ECO:0007669"/>
    <property type="project" value="UniProtKB-KW"/>
</dbReference>